<feature type="transmembrane region" description="Helical" evidence="5">
    <location>
        <begin position="6"/>
        <end position="25"/>
    </location>
</feature>
<gene>
    <name evidence="6" type="ORF">LY90DRAFT_453517</name>
</gene>
<keyword evidence="4 5" id="KW-0472">Membrane</keyword>
<evidence type="ECO:0000313" key="6">
    <source>
        <dbReference type="EMBL" id="ORY65689.1"/>
    </source>
</evidence>
<dbReference type="Proteomes" id="UP000193920">
    <property type="component" value="Unassembled WGS sequence"/>
</dbReference>
<keyword evidence="7" id="KW-1185">Reference proteome</keyword>
<feature type="transmembrane region" description="Helical" evidence="5">
    <location>
        <begin position="338"/>
        <end position="357"/>
    </location>
</feature>
<dbReference type="GO" id="GO:0005385">
    <property type="term" value="F:zinc ion transmembrane transporter activity"/>
    <property type="evidence" value="ECO:0007669"/>
    <property type="project" value="TreeGrafter"/>
</dbReference>
<proteinExistence type="predicted"/>
<feature type="transmembrane region" description="Helical" evidence="5">
    <location>
        <begin position="83"/>
        <end position="103"/>
    </location>
</feature>
<reference evidence="6 7" key="1">
    <citation type="submission" date="2016-08" db="EMBL/GenBank/DDBJ databases">
        <title>A Parts List for Fungal Cellulosomes Revealed by Comparative Genomics.</title>
        <authorList>
            <consortium name="DOE Joint Genome Institute"/>
            <person name="Haitjema C.H."/>
            <person name="Gilmore S.P."/>
            <person name="Henske J.K."/>
            <person name="Solomon K.V."/>
            <person name="De Groot R."/>
            <person name="Kuo A."/>
            <person name="Mondo S.J."/>
            <person name="Salamov A.A."/>
            <person name="Labutti K."/>
            <person name="Zhao Z."/>
            <person name="Chiniquy J."/>
            <person name="Barry K."/>
            <person name="Brewer H.M."/>
            <person name="Purvine S.O."/>
            <person name="Wright A.T."/>
            <person name="Boxma B."/>
            <person name="Van Alen T."/>
            <person name="Hackstein J.H."/>
            <person name="Baker S.E."/>
            <person name="Grigoriev I.V."/>
            <person name="O'Malley M.A."/>
        </authorList>
    </citation>
    <scope>NUCLEOTIDE SEQUENCE [LARGE SCALE GENOMIC DNA]</scope>
    <source>
        <strain evidence="6 7">G1</strain>
    </source>
</reference>
<comment type="caution">
    <text evidence="6">The sequence shown here is derived from an EMBL/GenBank/DDBJ whole genome shotgun (WGS) entry which is preliminary data.</text>
</comment>
<accession>A0A1Y2E2G2</accession>
<dbReference type="STRING" id="1754190.A0A1Y2E2G2"/>
<protein>
    <submittedName>
        <fullName evidence="6">Zinc/iron permease</fullName>
    </submittedName>
</protein>
<evidence type="ECO:0000256" key="4">
    <source>
        <dbReference type="ARBA" id="ARBA00023136"/>
    </source>
</evidence>
<feature type="transmembrane region" description="Helical" evidence="5">
    <location>
        <begin position="45"/>
        <end position="63"/>
    </location>
</feature>
<dbReference type="Pfam" id="PF02535">
    <property type="entry name" value="Zip"/>
    <property type="match status" value="1"/>
</dbReference>
<dbReference type="InterPro" id="IPR003689">
    <property type="entry name" value="ZIP"/>
</dbReference>
<dbReference type="AlphaFoldDB" id="A0A1Y2E2G2"/>
<sequence>MVYPDYVTVLGIFVILLCSFLGTYLPMQFRYRSFFKEDTMLFRSIKLFGTGIILSIAFIHMIIPADHILTSEYSYSFFNEQYPSFTGVLVIFGIVITHFLQVYTSHIIYQNSGYQAHEEISGSETTLSVGGEEKNEMDITNEKIEWNDKPHGMRLEPTSIPMTSVTISNSNSNSNSNSSSSLDVCSENQHNLLYLMEHEEKQIVCYLLEIGISLHSILIGIAFGMTMDEELITLMVALMFHQFFEGVSLSSVFIEAHFRRSTAIFIMIITYSCTLPLGGFIGLFIRKMIESTNSLYLVVQGIIDAVAGGILIYDDVVNILSRHCNSKLFRHSSLSSKSIQLLAFYFGIITMAIVGMWA</sequence>
<dbReference type="OrthoDB" id="448280at2759"/>
<name>A0A1Y2E2G2_9FUNG</name>
<dbReference type="EMBL" id="MCOG01000051">
    <property type="protein sequence ID" value="ORY65689.1"/>
    <property type="molecule type" value="Genomic_DNA"/>
</dbReference>
<organism evidence="6 7">
    <name type="scientific">Neocallimastix californiae</name>
    <dbReference type="NCBI Taxonomy" id="1754190"/>
    <lineage>
        <taxon>Eukaryota</taxon>
        <taxon>Fungi</taxon>
        <taxon>Fungi incertae sedis</taxon>
        <taxon>Chytridiomycota</taxon>
        <taxon>Chytridiomycota incertae sedis</taxon>
        <taxon>Neocallimastigomycetes</taxon>
        <taxon>Neocallimastigales</taxon>
        <taxon>Neocallimastigaceae</taxon>
        <taxon>Neocallimastix</taxon>
    </lineage>
</organism>
<evidence type="ECO:0000313" key="7">
    <source>
        <dbReference type="Proteomes" id="UP000193920"/>
    </source>
</evidence>
<evidence type="ECO:0000256" key="5">
    <source>
        <dbReference type="SAM" id="Phobius"/>
    </source>
</evidence>
<comment type="subcellular location">
    <subcellularLocation>
        <location evidence="1">Membrane</location>
        <topology evidence="1">Multi-pass membrane protein</topology>
    </subcellularLocation>
</comment>
<keyword evidence="3 5" id="KW-1133">Transmembrane helix</keyword>
<evidence type="ECO:0000256" key="3">
    <source>
        <dbReference type="ARBA" id="ARBA00022989"/>
    </source>
</evidence>
<keyword evidence="2 5" id="KW-0812">Transmembrane</keyword>
<feature type="transmembrane region" description="Helical" evidence="5">
    <location>
        <begin position="297"/>
        <end position="317"/>
    </location>
</feature>
<evidence type="ECO:0000256" key="1">
    <source>
        <dbReference type="ARBA" id="ARBA00004141"/>
    </source>
</evidence>
<evidence type="ECO:0000256" key="2">
    <source>
        <dbReference type="ARBA" id="ARBA00022692"/>
    </source>
</evidence>
<dbReference type="PANTHER" id="PTHR11040">
    <property type="entry name" value="ZINC/IRON TRANSPORTER"/>
    <property type="match status" value="1"/>
</dbReference>
<feature type="transmembrane region" description="Helical" evidence="5">
    <location>
        <begin position="263"/>
        <end position="285"/>
    </location>
</feature>
<feature type="transmembrane region" description="Helical" evidence="5">
    <location>
        <begin position="203"/>
        <end position="225"/>
    </location>
</feature>
<dbReference type="PANTHER" id="PTHR11040:SF44">
    <property type="entry name" value="PROTEIN ZNTC-RELATED"/>
    <property type="match status" value="1"/>
</dbReference>
<dbReference type="GO" id="GO:0005886">
    <property type="term" value="C:plasma membrane"/>
    <property type="evidence" value="ECO:0007669"/>
    <property type="project" value="TreeGrafter"/>
</dbReference>